<accession>A0ABX2ISK0</accession>
<keyword evidence="2" id="KW-0732">Signal</keyword>
<name>A0ABX2ISK0_9RHOB</name>
<evidence type="ECO:0000313" key="3">
    <source>
        <dbReference type="EMBL" id="NSX55887.1"/>
    </source>
</evidence>
<proteinExistence type="predicted"/>
<feature type="region of interest" description="Disordered" evidence="1">
    <location>
        <begin position="25"/>
        <end position="51"/>
    </location>
</feature>
<reference evidence="3 4" key="1">
    <citation type="submission" date="2020-06" db="EMBL/GenBank/DDBJ databases">
        <title>Sulfitobacter algicola sp. nov., isolated from green algae.</title>
        <authorList>
            <person name="Wang C."/>
        </authorList>
    </citation>
    <scope>NUCLEOTIDE SEQUENCE [LARGE SCALE GENOMIC DNA]</scope>
    <source>
        <strain evidence="3 4">1151</strain>
    </source>
</reference>
<organism evidence="3 4">
    <name type="scientific">Parasulfitobacter algicola</name>
    <dbReference type="NCBI Taxonomy" id="2614809"/>
    <lineage>
        <taxon>Bacteria</taxon>
        <taxon>Pseudomonadati</taxon>
        <taxon>Pseudomonadota</taxon>
        <taxon>Alphaproteobacteria</taxon>
        <taxon>Rhodobacterales</taxon>
        <taxon>Roseobacteraceae</taxon>
        <taxon>Parasulfitobacter</taxon>
    </lineage>
</organism>
<keyword evidence="4" id="KW-1185">Reference proteome</keyword>
<feature type="signal peptide" evidence="2">
    <location>
        <begin position="1"/>
        <end position="17"/>
    </location>
</feature>
<gene>
    <name evidence="3" type="ORF">HRQ87_13855</name>
</gene>
<dbReference type="EMBL" id="JABUFE010000008">
    <property type="protein sequence ID" value="NSX55887.1"/>
    <property type="molecule type" value="Genomic_DNA"/>
</dbReference>
<sequence>MKAVTVCILFLSLSACADIFPGAMKQGSEKRPQTRPVDLNVPAAPVPSSNARTVDQFDTTTAQDRAKVVAAANQQTAEQSLGVTIASLGDPSDPGFWLETPLVDKARAGRVLYDVTGKSAVVELRPMDGPKTAGSLLSLAAMRVLEAPLGGLPQIEVFGR</sequence>
<comment type="caution">
    <text evidence="3">The sequence shown here is derived from an EMBL/GenBank/DDBJ whole genome shotgun (WGS) entry which is preliminary data.</text>
</comment>
<dbReference type="PROSITE" id="PS51257">
    <property type="entry name" value="PROKAR_LIPOPROTEIN"/>
    <property type="match status" value="1"/>
</dbReference>
<evidence type="ECO:0000256" key="2">
    <source>
        <dbReference type="SAM" id="SignalP"/>
    </source>
</evidence>
<feature type="chain" id="PRO_5046050548" description="D-galactarate dehydratase" evidence="2">
    <location>
        <begin position="18"/>
        <end position="160"/>
    </location>
</feature>
<dbReference type="Proteomes" id="UP000777935">
    <property type="component" value="Unassembled WGS sequence"/>
</dbReference>
<evidence type="ECO:0000256" key="1">
    <source>
        <dbReference type="SAM" id="MobiDB-lite"/>
    </source>
</evidence>
<evidence type="ECO:0008006" key="5">
    <source>
        <dbReference type="Google" id="ProtNLM"/>
    </source>
</evidence>
<evidence type="ECO:0000313" key="4">
    <source>
        <dbReference type="Proteomes" id="UP000777935"/>
    </source>
</evidence>
<protein>
    <recommendedName>
        <fullName evidence="5">D-galactarate dehydratase</fullName>
    </recommendedName>
</protein>